<reference evidence="1 2" key="1">
    <citation type="submission" date="2018-05" db="EMBL/GenBank/DDBJ databases">
        <title>Polaribacter aquimarinus sp. nov., isolated from sediment in a sediment of sea.</title>
        <authorList>
            <person name="Lu D."/>
        </authorList>
    </citation>
    <scope>NUCLEOTIDE SEQUENCE [LARGE SCALE GENOMIC DNA]</scope>
    <source>
        <strain evidence="1 2">ZY113</strain>
    </source>
</reference>
<dbReference type="EMBL" id="QFFG01000003">
    <property type="protein sequence ID" value="PWG05214.1"/>
    <property type="molecule type" value="Genomic_DNA"/>
</dbReference>
<protein>
    <submittedName>
        <fullName evidence="1">Uncharacterized protein</fullName>
    </submittedName>
</protein>
<organism evidence="1 2">
    <name type="scientific">Polaribacter aquimarinus</name>
    <dbReference type="NCBI Taxonomy" id="2100726"/>
    <lineage>
        <taxon>Bacteria</taxon>
        <taxon>Pseudomonadati</taxon>
        <taxon>Bacteroidota</taxon>
        <taxon>Flavobacteriia</taxon>
        <taxon>Flavobacteriales</taxon>
        <taxon>Flavobacteriaceae</taxon>
    </lineage>
</organism>
<gene>
    <name evidence="1" type="ORF">DIS07_08180</name>
</gene>
<dbReference type="Proteomes" id="UP000245670">
    <property type="component" value="Unassembled WGS sequence"/>
</dbReference>
<sequence length="343" mass="41308">MSFYSANKNFIHIKLHSEMKGISDKEKLGKYENIKVETRKRLKEAYVVSNNLFEFYEETFEHLLYFEQEFLIINLFFEQNCNRIFNYIKFGKLSELKLNKKFLFSYKFINYMNNCSSEDEVTDFLKVELTELLSLKPGDWDSLTMHRNSIVKKYAIWLITSNKTKVNIKLNNYSYLLLCKIWNHFENYTEHFDEKSIVFYNTINEKFNKLINKGVYVNLNQIVFEIKTFMKGSLFKDLNYYPIIDNKTKSNSGYNIQRNRLNENIKLSNFLCKSYKKESYGNIFKMMIGKDDVYCDMFKKEVNDKLDQLILPNKQDLDAIIKSNFEGKQEQIKKEFLRRLYIY</sequence>
<dbReference type="AlphaFoldDB" id="A0A2U2JA66"/>
<accession>A0A2U2JA66</accession>
<dbReference type="OrthoDB" id="1408359at2"/>
<name>A0A2U2JA66_9FLAO</name>
<keyword evidence="2" id="KW-1185">Reference proteome</keyword>
<comment type="caution">
    <text evidence="1">The sequence shown here is derived from an EMBL/GenBank/DDBJ whole genome shotgun (WGS) entry which is preliminary data.</text>
</comment>
<proteinExistence type="predicted"/>
<evidence type="ECO:0000313" key="2">
    <source>
        <dbReference type="Proteomes" id="UP000245670"/>
    </source>
</evidence>
<dbReference type="RefSeq" id="WP_109404759.1">
    <property type="nucleotide sequence ID" value="NZ_QFFG01000003.1"/>
</dbReference>
<evidence type="ECO:0000313" key="1">
    <source>
        <dbReference type="EMBL" id="PWG05214.1"/>
    </source>
</evidence>